<feature type="modified residue" description="N6-carboxylysine" evidence="8">
    <location>
        <position position="150"/>
    </location>
</feature>
<dbReference type="PANTHER" id="PTHR43668:SF4">
    <property type="entry name" value="ALLANTOINASE"/>
    <property type="match status" value="1"/>
</dbReference>
<dbReference type="RefSeq" id="WP_047910551.1">
    <property type="nucleotide sequence ID" value="NZ_CP118101.1"/>
</dbReference>
<dbReference type="InterPro" id="IPR017593">
    <property type="entry name" value="Allantoinase"/>
</dbReference>
<comment type="pathway">
    <text evidence="8">Nitrogen metabolism; (S)-allantoin degradation; allantoate from (S)-allantoin: step 1/1.</text>
</comment>
<keyword evidence="5 8" id="KW-0479">Metal-binding</keyword>
<sequence>MKSNYEVIIQGGHIVLPHGVEKMDIGINEGVIVAIEPQLIPDGDTTIYDATDLVVMPGAIDAHVHFNEPGLDSWEGFETGSASLAVGGITTYIDMPLNGVPPTTTMRGWEMKGARAKGHSYVDYAFWGGLVQDNLEELAPLADAGAAGFKAFMSEPGGEGEEIFTRANDQTLIKGMERIAEIGGVLALHAESDEMTSALSYAKQSRGHVSARDYLDSRPPEAEIEAVQRALVYAKETGCPLHFVHISTRRAVELIQTAKIDGLDVTVETCPHYLVLTEEDVLELGAIAKCAPPLRNLIEQEQLWEAIEDEQIDLIASDHSPCLPSMKETDNFFEIWGGIAGAQSTLLLMLDEGYVKRGIPLTTMARLLSANPAKRFGLAGTKGEIQIGKDADFAIIDFNQGYVLTEQDIRYRHPQSPYMNRSFSCRIKGTFSRGILVYNDVTGLIEQKPGRFIAAGVRTTLASKGGDRYA</sequence>
<gene>
    <name evidence="8 10" type="primary">allB</name>
    <name evidence="10" type="ORF">PUW23_15880</name>
    <name evidence="11" type="ORF">PUW25_15705</name>
</gene>
<evidence type="ECO:0000256" key="6">
    <source>
        <dbReference type="ARBA" id="ARBA00022801"/>
    </source>
</evidence>
<dbReference type="GO" id="GO:0005737">
    <property type="term" value="C:cytoplasm"/>
    <property type="evidence" value="ECO:0007669"/>
    <property type="project" value="TreeGrafter"/>
</dbReference>
<feature type="binding site" description="via carbamate group" evidence="8">
    <location>
        <position position="150"/>
    </location>
    <ligand>
        <name>Zn(2+)</name>
        <dbReference type="ChEBI" id="CHEBI:29105"/>
        <label>2</label>
    </ligand>
</feature>
<evidence type="ECO:0000313" key="13">
    <source>
        <dbReference type="Proteomes" id="UP001221519"/>
    </source>
</evidence>
<dbReference type="InterPro" id="IPR050138">
    <property type="entry name" value="DHOase/Allantoinase_Hydrolase"/>
</dbReference>
<dbReference type="HAMAP" id="MF_01645">
    <property type="entry name" value="Hydantoinase"/>
    <property type="match status" value="1"/>
</dbReference>
<dbReference type="Gene3D" id="3.20.20.140">
    <property type="entry name" value="Metal-dependent hydrolases"/>
    <property type="match status" value="1"/>
</dbReference>
<dbReference type="GO" id="GO:0004038">
    <property type="term" value="F:allantoinase activity"/>
    <property type="evidence" value="ECO:0007669"/>
    <property type="project" value="UniProtKB-UniRule"/>
</dbReference>
<accession>A0AAX3MUK3</accession>
<dbReference type="PANTHER" id="PTHR43668">
    <property type="entry name" value="ALLANTOINASE"/>
    <property type="match status" value="1"/>
</dbReference>
<evidence type="ECO:0000313" key="12">
    <source>
        <dbReference type="Proteomes" id="UP001220962"/>
    </source>
</evidence>
<dbReference type="InterPro" id="IPR047604">
    <property type="entry name" value="Allantoinase_bact"/>
</dbReference>
<feature type="domain" description="Amidohydrolase-related" evidence="9">
    <location>
        <begin position="54"/>
        <end position="434"/>
    </location>
</feature>
<proteinExistence type="inferred from homology"/>
<feature type="binding site" evidence="8">
    <location>
        <position position="318"/>
    </location>
    <ligand>
        <name>Zn(2+)</name>
        <dbReference type="ChEBI" id="CHEBI:29105"/>
        <label>1</label>
    </ligand>
</feature>
<evidence type="ECO:0000313" key="10">
    <source>
        <dbReference type="EMBL" id="WDH81012.1"/>
    </source>
</evidence>
<keyword evidence="6 8" id="KW-0378">Hydrolase</keyword>
<dbReference type="AlphaFoldDB" id="A0AAX3MUK3"/>
<feature type="binding site" evidence="8">
    <location>
        <position position="65"/>
    </location>
    <ligand>
        <name>Zn(2+)</name>
        <dbReference type="ChEBI" id="CHEBI:29105"/>
        <label>1</label>
    </ligand>
</feature>
<comment type="similarity">
    <text evidence="2">Belongs to the metallo-dependent hydrolases superfamily. DHOase family. Class I DHOase subfamily.</text>
</comment>
<dbReference type="EMBL" id="CP118108">
    <property type="protein sequence ID" value="WDI00726.1"/>
    <property type="molecule type" value="Genomic_DNA"/>
</dbReference>
<comment type="similarity">
    <text evidence="8">Belongs to the metallo-dependent hydrolases superfamily. Allantoinase family.</text>
</comment>
<evidence type="ECO:0000256" key="2">
    <source>
        <dbReference type="ARBA" id="ARBA00010286"/>
    </source>
</evidence>
<evidence type="ECO:0000256" key="3">
    <source>
        <dbReference type="ARBA" id="ARBA00011881"/>
    </source>
</evidence>
<dbReference type="Proteomes" id="UP001220962">
    <property type="component" value="Chromosome"/>
</dbReference>
<dbReference type="SUPFAM" id="SSF51338">
    <property type="entry name" value="Composite domain of metallo-dependent hydrolases"/>
    <property type="match status" value="1"/>
</dbReference>
<organism evidence="10 12">
    <name type="scientific">Paenibacillus urinalis</name>
    <dbReference type="NCBI Taxonomy" id="521520"/>
    <lineage>
        <taxon>Bacteria</taxon>
        <taxon>Bacillati</taxon>
        <taxon>Bacillota</taxon>
        <taxon>Bacilli</taxon>
        <taxon>Bacillales</taxon>
        <taxon>Paenibacillaceae</taxon>
        <taxon>Paenibacillus</taxon>
    </lineage>
</organism>
<comment type="cofactor">
    <cofactor evidence="8">
        <name>Zn(2+)</name>
        <dbReference type="ChEBI" id="CHEBI:29105"/>
    </cofactor>
    <text evidence="8">Binds 2 Zn(2+) ions per subunit.</text>
</comment>
<comment type="catalytic activity">
    <reaction evidence="8">
        <text>(S)-allantoin + H2O = allantoate + H(+)</text>
        <dbReference type="Rhea" id="RHEA:17029"/>
        <dbReference type="ChEBI" id="CHEBI:15377"/>
        <dbReference type="ChEBI" id="CHEBI:15378"/>
        <dbReference type="ChEBI" id="CHEBI:15678"/>
        <dbReference type="ChEBI" id="CHEBI:17536"/>
        <dbReference type="EC" id="3.5.2.5"/>
    </reaction>
</comment>
<evidence type="ECO:0000256" key="8">
    <source>
        <dbReference type="HAMAP-Rule" id="MF_01645"/>
    </source>
</evidence>
<evidence type="ECO:0000256" key="5">
    <source>
        <dbReference type="ARBA" id="ARBA00022723"/>
    </source>
</evidence>
<feature type="binding site" evidence="8">
    <location>
        <position position="245"/>
    </location>
    <ligand>
        <name>Zn(2+)</name>
        <dbReference type="ChEBI" id="CHEBI:29105"/>
        <label>2</label>
    </ligand>
</feature>
<reference evidence="10 13" key="1">
    <citation type="submission" date="2023-02" db="EMBL/GenBank/DDBJ databases">
        <title>Pathogen: clinical or host-associated sample.</title>
        <authorList>
            <person name="Hergert J."/>
            <person name="Casey R."/>
            <person name="Wagner J."/>
            <person name="Young E.L."/>
            <person name="Oakeson K.F."/>
        </authorList>
    </citation>
    <scope>NUCLEOTIDE SEQUENCE</scope>
    <source>
        <strain evidence="11 13">2022CK-00829</strain>
        <strain evidence="10">2022CK-00830</strain>
    </source>
</reference>
<evidence type="ECO:0000313" key="11">
    <source>
        <dbReference type="EMBL" id="WDI00726.1"/>
    </source>
</evidence>
<dbReference type="Proteomes" id="UP001221519">
    <property type="component" value="Chromosome"/>
</dbReference>
<dbReference type="SUPFAM" id="SSF51556">
    <property type="entry name" value="Metallo-dependent hydrolases"/>
    <property type="match status" value="1"/>
</dbReference>
<evidence type="ECO:0000256" key="7">
    <source>
        <dbReference type="ARBA" id="ARBA00022833"/>
    </source>
</evidence>
<feature type="binding site" description="via carbamate group" evidence="8">
    <location>
        <position position="150"/>
    </location>
    <ligand>
        <name>Zn(2+)</name>
        <dbReference type="ChEBI" id="CHEBI:29105"/>
        <label>1</label>
    </ligand>
</feature>
<dbReference type="EC" id="3.5.2.5" evidence="8"/>
<feature type="binding site" evidence="8">
    <location>
        <position position="63"/>
    </location>
    <ligand>
        <name>Zn(2+)</name>
        <dbReference type="ChEBI" id="CHEBI:29105"/>
        <label>1</label>
    </ligand>
</feature>
<dbReference type="Gene3D" id="2.30.40.10">
    <property type="entry name" value="Urease, subunit C, domain 1"/>
    <property type="match status" value="1"/>
</dbReference>
<keyword evidence="7 8" id="KW-0862">Zinc</keyword>
<dbReference type="InterPro" id="IPR011059">
    <property type="entry name" value="Metal-dep_hydrolase_composite"/>
</dbReference>
<dbReference type="InterPro" id="IPR032466">
    <property type="entry name" value="Metal_Hydrolase"/>
</dbReference>
<keyword evidence="4 8" id="KW-0659">Purine metabolism</keyword>
<feature type="binding site" evidence="8">
    <location>
        <position position="189"/>
    </location>
    <ligand>
        <name>Zn(2+)</name>
        <dbReference type="ChEBI" id="CHEBI:29105"/>
        <label>2</label>
    </ligand>
</feature>
<dbReference type="Pfam" id="PF01979">
    <property type="entry name" value="Amidohydro_1"/>
    <property type="match status" value="1"/>
</dbReference>
<evidence type="ECO:0000256" key="1">
    <source>
        <dbReference type="ARBA" id="ARBA00002368"/>
    </source>
</evidence>
<dbReference type="EMBL" id="CP118101">
    <property type="protein sequence ID" value="WDH81012.1"/>
    <property type="molecule type" value="Genomic_DNA"/>
</dbReference>
<dbReference type="InterPro" id="IPR006680">
    <property type="entry name" value="Amidohydro-rel"/>
</dbReference>
<dbReference type="InterPro" id="IPR002195">
    <property type="entry name" value="Dihydroorotase_CS"/>
</dbReference>
<comment type="PTM">
    <text evidence="8">Carboxylation allows a single lysine to coordinate two zinc ions.</text>
</comment>
<dbReference type="GO" id="GO:0000256">
    <property type="term" value="P:allantoin catabolic process"/>
    <property type="evidence" value="ECO:0007669"/>
    <property type="project" value="UniProtKB-UniRule"/>
</dbReference>
<dbReference type="NCBIfam" id="TIGR03178">
    <property type="entry name" value="allantoinase"/>
    <property type="match status" value="1"/>
</dbReference>
<evidence type="ECO:0000259" key="9">
    <source>
        <dbReference type="Pfam" id="PF01979"/>
    </source>
</evidence>
<comment type="subunit">
    <text evidence="3 8">Homotetramer.</text>
</comment>
<evidence type="ECO:0000256" key="4">
    <source>
        <dbReference type="ARBA" id="ARBA00022631"/>
    </source>
</evidence>
<keyword evidence="13" id="KW-1185">Reference proteome</keyword>
<name>A0AAX3MUK3_9BACL</name>
<dbReference type="GO" id="GO:0050897">
    <property type="term" value="F:cobalt ion binding"/>
    <property type="evidence" value="ECO:0007669"/>
    <property type="project" value="InterPro"/>
</dbReference>
<dbReference type="PROSITE" id="PS00482">
    <property type="entry name" value="DIHYDROOROTASE_1"/>
    <property type="match status" value="1"/>
</dbReference>
<dbReference type="GO" id="GO:0008270">
    <property type="term" value="F:zinc ion binding"/>
    <property type="evidence" value="ECO:0007669"/>
    <property type="project" value="InterPro"/>
</dbReference>
<protein>
    <recommendedName>
        <fullName evidence="8">Allantoinase</fullName>
        <ecNumber evidence="8">3.5.2.5</ecNumber>
    </recommendedName>
    <alternativeName>
        <fullName evidence="8">Allantoin-utilizing enzyme</fullName>
    </alternativeName>
</protein>
<dbReference type="GO" id="GO:0006145">
    <property type="term" value="P:purine nucleobase catabolic process"/>
    <property type="evidence" value="ECO:0007669"/>
    <property type="project" value="TreeGrafter"/>
</dbReference>
<comment type="function">
    <text evidence="1">Catalyzes the reversible cyclization of carbamoyl aspartate to dihydroorotate.</text>
</comment>
<comment type="function">
    <text evidence="8">Catalyzes the conversion of allantoin (5-ureidohydantoin) to allantoic acid by hydrolytic cleavage of the five-member hydantoin ring.</text>
</comment>